<protein>
    <recommendedName>
        <fullName evidence="3">Phage protein, HK97 gp10 family</fullName>
    </recommendedName>
</protein>
<dbReference type="EMBL" id="FOLE01000019">
    <property type="protein sequence ID" value="SFD00708.1"/>
    <property type="molecule type" value="Genomic_DNA"/>
</dbReference>
<evidence type="ECO:0000313" key="2">
    <source>
        <dbReference type="Proteomes" id="UP000199514"/>
    </source>
</evidence>
<sequence>MSGTTNFFAVYALVQDWANRTARVLREQIKQKKVKHTDELLHSIAVEVAQKEAGVIEASFSFKLYGRFVDMGAGRRPVIESAQTNREVWQAKSKGRKPKKWYSRPYYGRVHVLNAVVSSKVAEQAVNTVKSGLGN</sequence>
<dbReference type="OrthoDB" id="799931at2"/>
<dbReference type="Proteomes" id="UP000199514">
    <property type="component" value="Unassembled WGS sequence"/>
</dbReference>
<dbReference type="AlphaFoldDB" id="A0A1I1NYY7"/>
<accession>A0A1I1NYY7</accession>
<dbReference type="STRING" id="927664.SAMN05421780_11911"/>
<evidence type="ECO:0008006" key="3">
    <source>
        <dbReference type="Google" id="ProtNLM"/>
    </source>
</evidence>
<dbReference type="RefSeq" id="WP_143084040.1">
    <property type="nucleotide sequence ID" value="NZ_FOLE01000019.1"/>
</dbReference>
<name>A0A1I1NYY7_9BACT</name>
<organism evidence="1 2">
    <name type="scientific">Flexibacter flexilis DSM 6793</name>
    <dbReference type="NCBI Taxonomy" id="927664"/>
    <lineage>
        <taxon>Bacteria</taxon>
        <taxon>Pseudomonadati</taxon>
        <taxon>Bacteroidota</taxon>
        <taxon>Cytophagia</taxon>
        <taxon>Cytophagales</taxon>
        <taxon>Flexibacteraceae</taxon>
        <taxon>Flexibacter</taxon>
    </lineage>
</organism>
<keyword evidence="2" id="KW-1185">Reference proteome</keyword>
<reference evidence="1 2" key="1">
    <citation type="submission" date="2016-10" db="EMBL/GenBank/DDBJ databases">
        <authorList>
            <person name="de Groot N.N."/>
        </authorList>
    </citation>
    <scope>NUCLEOTIDE SEQUENCE [LARGE SCALE GENOMIC DNA]</scope>
    <source>
        <strain evidence="1 2">DSM 6793</strain>
    </source>
</reference>
<gene>
    <name evidence="1" type="ORF">SAMN05421780_11911</name>
</gene>
<evidence type="ECO:0000313" key="1">
    <source>
        <dbReference type="EMBL" id="SFD00708.1"/>
    </source>
</evidence>
<proteinExistence type="predicted"/>